<protein>
    <submittedName>
        <fullName evidence="3">KxDL domain-containing protein</fullName>
    </submittedName>
</protein>
<dbReference type="EMBL" id="UYWX01006112">
    <property type="protein sequence ID" value="VDM26171.1"/>
    <property type="molecule type" value="Genomic_DNA"/>
</dbReference>
<reference evidence="1 2" key="2">
    <citation type="submission" date="2018-11" db="EMBL/GenBank/DDBJ databases">
        <authorList>
            <consortium name="Pathogen Informatics"/>
        </authorList>
    </citation>
    <scope>NUCLEOTIDE SEQUENCE [LARGE SCALE GENOMIC DNA]</scope>
</reference>
<organism evidence="3">
    <name type="scientific">Hydatigena taeniaeformis</name>
    <name type="common">Feline tapeworm</name>
    <name type="synonym">Taenia taeniaeformis</name>
    <dbReference type="NCBI Taxonomy" id="6205"/>
    <lineage>
        <taxon>Eukaryota</taxon>
        <taxon>Metazoa</taxon>
        <taxon>Spiralia</taxon>
        <taxon>Lophotrochozoa</taxon>
        <taxon>Platyhelminthes</taxon>
        <taxon>Cestoda</taxon>
        <taxon>Eucestoda</taxon>
        <taxon>Cyclophyllidea</taxon>
        <taxon>Taeniidae</taxon>
        <taxon>Hydatigera</taxon>
    </lineage>
</organism>
<proteinExistence type="predicted"/>
<dbReference type="AlphaFoldDB" id="A0A0R3WWD6"/>
<gene>
    <name evidence="1" type="ORF">TTAC_LOCUS5061</name>
</gene>
<evidence type="ECO:0000313" key="3">
    <source>
        <dbReference type="WBParaSite" id="TTAC_0000507601-mRNA-1"/>
    </source>
</evidence>
<dbReference type="WBParaSite" id="TTAC_0000507601-mRNA-1">
    <property type="protein sequence ID" value="TTAC_0000507601-mRNA-1"/>
    <property type="gene ID" value="TTAC_0000507601"/>
</dbReference>
<sequence>MALKSTFIVALSSEQLQRDISRFHTENKDLRCQVDAIREAINNVDVMYNATKTEPFVKRYAILKEVIKDVQKFADPNAVQTG</sequence>
<evidence type="ECO:0000313" key="2">
    <source>
        <dbReference type="Proteomes" id="UP000274429"/>
    </source>
</evidence>
<evidence type="ECO:0000313" key="1">
    <source>
        <dbReference type="EMBL" id="VDM26171.1"/>
    </source>
</evidence>
<keyword evidence="2" id="KW-1185">Reference proteome</keyword>
<reference evidence="3" key="1">
    <citation type="submission" date="2017-02" db="UniProtKB">
        <authorList>
            <consortium name="WormBaseParasite"/>
        </authorList>
    </citation>
    <scope>IDENTIFICATION</scope>
</reference>
<name>A0A0R3WWD6_HYDTA</name>
<accession>A0A0R3WWD6</accession>
<dbReference type="Proteomes" id="UP000274429">
    <property type="component" value="Unassembled WGS sequence"/>
</dbReference>